<evidence type="ECO:0000313" key="1">
    <source>
        <dbReference type="EMBL" id="RAK61703.1"/>
    </source>
</evidence>
<dbReference type="Proteomes" id="UP000249842">
    <property type="component" value="Unassembled WGS sequence"/>
</dbReference>
<keyword evidence="2" id="KW-1185">Reference proteome</keyword>
<gene>
    <name evidence="1" type="ORF">DJ021_05825</name>
</gene>
<proteinExistence type="predicted"/>
<name>A0A328B3B0_9CAUL</name>
<evidence type="ECO:0000313" key="2">
    <source>
        <dbReference type="Proteomes" id="UP000249842"/>
    </source>
</evidence>
<dbReference type="AlphaFoldDB" id="A0A328B3B0"/>
<comment type="caution">
    <text evidence="1">The sequence shown here is derived from an EMBL/GenBank/DDBJ whole genome shotgun (WGS) entry which is preliminary data.</text>
</comment>
<protein>
    <recommendedName>
        <fullName evidence="3">Vgr related protein</fullName>
    </recommendedName>
</protein>
<accession>A0A328B3B0</accession>
<dbReference type="OrthoDB" id="8686772at2"/>
<sequence>MKPLAFRRLTAGERALAAEMFGAGLDAAKVRLLALPVWNRAFVTGSRLLVWPAAQAPEDFATAPLGLQAVFVHELTHVWQAQNGVGLLWAKIRAGDSAAAYAYDLTGGADFARLNIEQQAMVVQHAFLAGRGARAPHPAELYANASPAWRRT</sequence>
<organism evidence="1 2">
    <name type="scientific">Phenylobacterium hankyongense</name>
    <dbReference type="NCBI Taxonomy" id="1813876"/>
    <lineage>
        <taxon>Bacteria</taxon>
        <taxon>Pseudomonadati</taxon>
        <taxon>Pseudomonadota</taxon>
        <taxon>Alphaproteobacteria</taxon>
        <taxon>Caulobacterales</taxon>
        <taxon>Caulobacteraceae</taxon>
        <taxon>Phenylobacterium</taxon>
    </lineage>
</organism>
<evidence type="ECO:0008006" key="3">
    <source>
        <dbReference type="Google" id="ProtNLM"/>
    </source>
</evidence>
<reference evidence="2" key="1">
    <citation type="submission" date="2018-05" db="EMBL/GenBank/DDBJ databases">
        <authorList>
            <person name="Li X."/>
        </authorList>
    </citation>
    <scope>NUCLEOTIDE SEQUENCE [LARGE SCALE GENOMIC DNA]</scope>
    <source>
        <strain evidence="2">HKS-05</strain>
    </source>
</reference>
<dbReference type="EMBL" id="QFYP01000001">
    <property type="protein sequence ID" value="RAK61703.1"/>
    <property type="molecule type" value="Genomic_DNA"/>
</dbReference>